<feature type="transmembrane region" description="Helical" evidence="7">
    <location>
        <begin position="217"/>
        <end position="238"/>
    </location>
</feature>
<feature type="domain" description="Major facilitator superfamily (MFS) profile" evidence="8">
    <location>
        <begin position="118"/>
        <end position="380"/>
    </location>
</feature>
<dbReference type="PROSITE" id="PS50850">
    <property type="entry name" value="MFS"/>
    <property type="match status" value="1"/>
</dbReference>
<evidence type="ECO:0000256" key="3">
    <source>
        <dbReference type="ARBA" id="ARBA00022448"/>
    </source>
</evidence>
<dbReference type="InterPro" id="IPR020846">
    <property type="entry name" value="MFS_dom"/>
</dbReference>
<comment type="caution">
    <text evidence="9">The sequence shown here is derived from an EMBL/GenBank/DDBJ whole genome shotgun (WGS) entry which is preliminary data.</text>
</comment>
<dbReference type="InterPro" id="IPR005829">
    <property type="entry name" value="Sugar_transporter_CS"/>
</dbReference>
<dbReference type="GO" id="GO:0022857">
    <property type="term" value="F:transmembrane transporter activity"/>
    <property type="evidence" value="ECO:0007669"/>
    <property type="project" value="InterPro"/>
</dbReference>
<evidence type="ECO:0000313" key="9">
    <source>
        <dbReference type="EMBL" id="KAG9499274.1"/>
    </source>
</evidence>
<feature type="transmembrane region" description="Helical" evidence="7">
    <location>
        <begin position="273"/>
        <end position="294"/>
    </location>
</feature>
<reference evidence="9" key="1">
    <citation type="journal article" date="2021" name="Mol. Plant Microbe Interact.">
        <title>Telomere to telomere genome assembly of Fusarium musae F31, causal agent of crown rot disease of banana.</title>
        <authorList>
            <person name="Degradi L."/>
            <person name="Tava V."/>
            <person name="Kunova A."/>
            <person name="Cortesi P."/>
            <person name="Saracchi M."/>
            <person name="Pasquali M."/>
        </authorList>
    </citation>
    <scope>NUCLEOTIDE SEQUENCE</scope>
    <source>
        <strain evidence="9">F31</strain>
    </source>
</reference>
<dbReference type="PROSITE" id="PS00217">
    <property type="entry name" value="SUGAR_TRANSPORT_2"/>
    <property type="match status" value="1"/>
</dbReference>
<keyword evidence="5 7" id="KW-1133">Transmembrane helix</keyword>
<keyword evidence="3" id="KW-0813">Transport</keyword>
<proteinExistence type="inferred from homology"/>
<evidence type="ECO:0000256" key="1">
    <source>
        <dbReference type="ARBA" id="ARBA00004141"/>
    </source>
</evidence>
<organism evidence="9 10">
    <name type="scientific">Fusarium musae</name>
    <dbReference type="NCBI Taxonomy" id="1042133"/>
    <lineage>
        <taxon>Eukaryota</taxon>
        <taxon>Fungi</taxon>
        <taxon>Dikarya</taxon>
        <taxon>Ascomycota</taxon>
        <taxon>Pezizomycotina</taxon>
        <taxon>Sordariomycetes</taxon>
        <taxon>Hypocreomycetidae</taxon>
        <taxon>Hypocreales</taxon>
        <taxon>Nectriaceae</taxon>
        <taxon>Fusarium</taxon>
    </lineage>
</organism>
<evidence type="ECO:0000256" key="2">
    <source>
        <dbReference type="ARBA" id="ARBA00010992"/>
    </source>
</evidence>
<dbReference type="EMBL" id="JAHBCI010000007">
    <property type="protein sequence ID" value="KAG9499274.1"/>
    <property type="molecule type" value="Genomic_DNA"/>
</dbReference>
<accession>A0A9P8DCB2</accession>
<dbReference type="InterPro" id="IPR050814">
    <property type="entry name" value="Myo-inositol_Transporter"/>
</dbReference>
<dbReference type="PANTHER" id="PTHR48020:SF40">
    <property type="entry name" value="MAJOR FACILITATOR SUPERFAMILY (MFS) PROFILE DOMAIN-CONTAINING PROTEIN"/>
    <property type="match status" value="1"/>
</dbReference>
<dbReference type="InterPro" id="IPR005828">
    <property type="entry name" value="MFS_sugar_transport-like"/>
</dbReference>
<dbReference type="Pfam" id="PF00083">
    <property type="entry name" value="Sugar_tr"/>
    <property type="match status" value="1"/>
</dbReference>
<comment type="similarity">
    <text evidence="2">Belongs to the major facilitator superfamily. Sugar transporter (TC 2.A.1.1) family.</text>
</comment>
<protein>
    <recommendedName>
        <fullName evidence="8">Major facilitator superfamily (MFS) profile domain-containing protein</fullName>
    </recommendedName>
</protein>
<dbReference type="GO" id="GO:0016020">
    <property type="term" value="C:membrane"/>
    <property type="evidence" value="ECO:0007669"/>
    <property type="project" value="UniProtKB-SubCell"/>
</dbReference>
<keyword evidence="10" id="KW-1185">Reference proteome</keyword>
<dbReference type="PANTHER" id="PTHR48020">
    <property type="entry name" value="PROTON MYO-INOSITOL COTRANSPORTER"/>
    <property type="match status" value="1"/>
</dbReference>
<dbReference type="Proteomes" id="UP000827133">
    <property type="component" value="Unassembled WGS sequence"/>
</dbReference>
<evidence type="ECO:0000313" key="10">
    <source>
        <dbReference type="Proteomes" id="UP000827133"/>
    </source>
</evidence>
<keyword evidence="6 7" id="KW-0472">Membrane</keyword>
<evidence type="ECO:0000256" key="4">
    <source>
        <dbReference type="ARBA" id="ARBA00022692"/>
    </source>
</evidence>
<dbReference type="RefSeq" id="XP_044678274.1">
    <property type="nucleotide sequence ID" value="XM_044827680.1"/>
</dbReference>
<dbReference type="AlphaFoldDB" id="A0A9P8DCB2"/>
<dbReference type="SUPFAM" id="SSF103473">
    <property type="entry name" value="MFS general substrate transporter"/>
    <property type="match status" value="1"/>
</dbReference>
<comment type="subcellular location">
    <subcellularLocation>
        <location evidence="1">Membrane</location>
        <topology evidence="1">Multi-pass membrane protein</topology>
    </subcellularLocation>
</comment>
<feature type="transmembrane region" description="Helical" evidence="7">
    <location>
        <begin position="244"/>
        <end position="261"/>
    </location>
</feature>
<dbReference type="KEGG" id="fmu:J7337_010093"/>
<feature type="transmembrane region" description="Helical" evidence="7">
    <location>
        <begin position="191"/>
        <end position="210"/>
    </location>
</feature>
<evidence type="ECO:0000259" key="8">
    <source>
        <dbReference type="PROSITE" id="PS50850"/>
    </source>
</evidence>
<keyword evidence="4 7" id="KW-0812">Transmembrane</keyword>
<dbReference type="GeneID" id="68317949"/>
<evidence type="ECO:0000256" key="5">
    <source>
        <dbReference type="ARBA" id="ARBA00022989"/>
    </source>
</evidence>
<name>A0A9P8DCB2_9HYPO</name>
<feature type="transmembrane region" description="Helical" evidence="7">
    <location>
        <begin position="306"/>
        <end position="328"/>
    </location>
</feature>
<evidence type="ECO:0000256" key="7">
    <source>
        <dbReference type="SAM" id="Phobius"/>
    </source>
</evidence>
<dbReference type="InterPro" id="IPR036259">
    <property type="entry name" value="MFS_trans_sf"/>
</dbReference>
<gene>
    <name evidence="9" type="ORF">J7337_010093</name>
</gene>
<evidence type="ECO:0000256" key="6">
    <source>
        <dbReference type="ARBA" id="ARBA00023136"/>
    </source>
</evidence>
<dbReference type="Gene3D" id="1.20.1250.20">
    <property type="entry name" value="MFS general substrate transporter like domains"/>
    <property type="match status" value="1"/>
</dbReference>
<sequence>MADGKASFSLSGKVSEFKKDWETWIRRQIKERGGDRSVLSDTTPPTEIREALAVLAEHLPTVTVDELERAFSIAQNINYYPITESSENPMPNNLTPDEKKCIRDEREHVFSQPGMPTIIITVSLAAFLQGHVQASINAADIYAMDVSNPLHLPTGDETWTSGAMNAMPYFTAALLGSPMSLPINICIGRRGALTVSALLIIASSIGSAFCQTWLELLLVRIIAGFAMGIKAVSAPVLASETAVRFWRGSIVLAWQLWYVIFRFLMTLSDTSRVACGILMGSVINMVIADATGYLGQDGENRSRLALRLILGAPAAPALFLLIAVAMCYESPRYYMRSDTPGYSIDRAFQILLKIRSHRVRPDNLIVMVVANSVRLASGLA</sequence>